<reference evidence="1" key="1">
    <citation type="submission" date="2020-11" db="EMBL/GenBank/DDBJ databases">
        <authorList>
            <person name="Tran Van P."/>
        </authorList>
    </citation>
    <scope>NUCLEOTIDE SEQUENCE</scope>
</reference>
<evidence type="ECO:0000313" key="1">
    <source>
        <dbReference type="EMBL" id="CAD7398022.1"/>
    </source>
</evidence>
<name>A0A7R9CMI1_TIMPO</name>
<gene>
    <name evidence="1" type="ORF">TPSB3V08_LOCUS1470</name>
</gene>
<organism evidence="1">
    <name type="scientific">Timema poppense</name>
    <name type="common">Walking stick</name>
    <dbReference type="NCBI Taxonomy" id="170557"/>
    <lineage>
        <taxon>Eukaryota</taxon>
        <taxon>Metazoa</taxon>
        <taxon>Ecdysozoa</taxon>
        <taxon>Arthropoda</taxon>
        <taxon>Hexapoda</taxon>
        <taxon>Insecta</taxon>
        <taxon>Pterygota</taxon>
        <taxon>Neoptera</taxon>
        <taxon>Polyneoptera</taxon>
        <taxon>Phasmatodea</taxon>
        <taxon>Timematodea</taxon>
        <taxon>Timematoidea</taxon>
        <taxon>Timematidae</taxon>
        <taxon>Timema</taxon>
    </lineage>
</organism>
<accession>A0A7R9CMI1</accession>
<dbReference type="AlphaFoldDB" id="A0A7R9CMI1"/>
<sequence>MLVVGTNAVTVTKRNRSSGGAVTDCSCSTKGAVFPITIINVQVTLPVILVKILRVYSSLAASLVLTDSFEKLPDQIMYPCDEPYDLQKHVKSLEDLRYEDEEDNNDVLKNISKEKESHMETDVLSNSSACHGTLKYAALKKLQSSRHIVFYASKDVRIHGYLTKPKGICKQKSLGPTGLEERKHLILMKLKSCDIATICLILFLVNMTSASVTKKKPRDVDFGRTFCFFITWKYTIHCVGIEENIKFIPHDIQLIGGSIKTFQD</sequence>
<dbReference type="EMBL" id="OD000529">
    <property type="protein sequence ID" value="CAD7398022.1"/>
    <property type="molecule type" value="Genomic_DNA"/>
</dbReference>
<proteinExistence type="predicted"/>
<protein>
    <submittedName>
        <fullName evidence="1">Uncharacterized protein</fullName>
    </submittedName>
</protein>